<dbReference type="InterPro" id="IPR052067">
    <property type="entry name" value="Metal_resp_HTH_trans_reg"/>
</dbReference>
<dbReference type="Gene3D" id="1.10.10.10">
    <property type="entry name" value="Winged helix-like DNA-binding domain superfamily/Winged helix DNA-binding domain"/>
    <property type="match status" value="1"/>
</dbReference>
<proteinExistence type="predicted"/>
<feature type="domain" description="HTH marR-type" evidence="4">
    <location>
        <begin position="5"/>
        <end position="141"/>
    </location>
</feature>
<dbReference type="EMBL" id="FWXH01000002">
    <property type="protein sequence ID" value="SMC18478.1"/>
    <property type="molecule type" value="Genomic_DNA"/>
</dbReference>
<accession>A0A1W1X423</accession>
<evidence type="ECO:0000256" key="2">
    <source>
        <dbReference type="ARBA" id="ARBA00023125"/>
    </source>
</evidence>
<dbReference type="GO" id="GO:0003677">
    <property type="term" value="F:DNA binding"/>
    <property type="evidence" value="ECO:0007669"/>
    <property type="project" value="UniProtKB-KW"/>
</dbReference>
<dbReference type="Proteomes" id="UP000192468">
    <property type="component" value="Unassembled WGS sequence"/>
</dbReference>
<gene>
    <name evidence="5" type="ORF">SAMN02745134_00578</name>
</gene>
<dbReference type="InterPro" id="IPR036390">
    <property type="entry name" value="WH_DNA-bd_sf"/>
</dbReference>
<evidence type="ECO:0000256" key="1">
    <source>
        <dbReference type="ARBA" id="ARBA00023015"/>
    </source>
</evidence>
<evidence type="ECO:0000256" key="3">
    <source>
        <dbReference type="ARBA" id="ARBA00023163"/>
    </source>
</evidence>
<dbReference type="OrthoDB" id="5358347at2"/>
<dbReference type="SMART" id="SM00347">
    <property type="entry name" value="HTH_MARR"/>
    <property type="match status" value="1"/>
</dbReference>
<dbReference type="RefSeq" id="WP_084113763.1">
    <property type="nucleotide sequence ID" value="NZ_FWXH01000002.1"/>
</dbReference>
<evidence type="ECO:0000259" key="4">
    <source>
        <dbReference type="PROSITE" id="PS50995"/>
    </source>
</evidence>
<dbReference type="PANTHER" id="PTHR35790:SF4">
    <property type="entry name" value="HTH-TYPE TRANSCRIPTIONAL REGULATOR PCHR"/>
    <property type="match status" value="1"/>
</dbReference>
<organism evidence="5 6">
    <name type="scientific">Clostridium acidisoli DSM 12555</name>
    <dbReference type="NCBI Taxonomy" id="1121291"/>
    <lineage>
        <taxon>Bacteria</taxon>
        <taxon>Bacillati</taxon>
        <taxon>Bacillota</taxon>
        <taxon>Clostridia</taxon>
        <taxon>Eubacteriales</taxon>
        <taxon>Clostridiaceae</taxon>
        <taxon>Clostridium</taxon>
    </lineage>
</organism>
<dbReference type="Pfam" id="PF01047">
    <property type="entry name" value="MarR"/>
    <property type="match status" value="1"/>
</dbReference>
<dbReference type="InterPro" id="IPR000835">
    <property type="entry name" value="HTH_MarR-typ"/>
</dbReference>
<dbReference type="PROSITE" id="PS50995">
    <property type="entry name" value="HTH_MARR_2"/>
    <property type="match status" value="1"/>
</dbReference>
<keyword evidence="3" id="KW-0804">Transcription</keyword>
<keyword evidence="1" id="KW-0805">Transcription regulation</keyword>
<evidence type="ECO:0000313" key="5">
    <source>
        <dbReference type="EMBL" id="SMC18478.1"/>
    </source>
</evidence>
<dbReference type="InterPro" id="IPR036388">
    <property type="entry name" value="WH-like_DNA-bd_sf"/>
</dbReference>
<dbReference type="SUPFAM" id="SSF46785">
    <property type="entry name" value="Winged helix' DNA-binding domain"/>
    <property type="match status" value="1"/>
</dbReference>
<dbReference type="PROSITE" id="PS01117">
    <property type="entry name" value="HTH_MARR_1"/>
    <property type="match status" value="1"/>
</dbReference>
<dbReference type="GO" id="GO:0003700">
    <property type="term" value="F:DNA-binding transcription factor activity"/>
    <property type="evidence" value="ECO:0007669"/>
    <property type="project" value="InterPro"/>
</dbReference>
<keyword evidence="6" id="KW-1185">Reference proteome</keyword>
<protein>
    <submittedName>
        <fullName evidence="5">DNA-binding transcriptional regulator, MarR family</fullName>
    </submittedName>
</protein>
<dbReference type="AlphaFoldDB" id="A0A1W1X423"/>
<dbReference type="STRING" id="1121291.SAMN02745134_00578"/>
<reference evidence="5 6" key="1">
    <citation type="submission" date="2017-04" db="EMBL/GenBank/DDBJ databases">
        <authorList>
            <person name="Afonso C.L."/>
            <person name="Miller P.J."/>
            <person name="Scott M.A."/>
            <person name="Spackman E."/>
            <person name="Goraichik I."/>
            <person name="Dimitrov K.M."/>
            <person name="Suarez D.L."/>
            <person name="Swayne D.E."/>
        </authorList>
    </citation>
    <scope>NUCLEOTIDE SEQUENCE [LARGE SCALE GENOMIC DNA]</scope>
    <source>
        <strain evidence="5 6">DSM 12555</strain>
    </source>
</reference>
<dbReference type="InterPro" id="IPR023187">
    <property type="entry name" value="Tscrpt_reg_MarR-type_CS"/>
</dbReference>
<sequence length="159" mass="18889">MSKEEQSITSLWNMFTKKMWLDSFKMKSKLKNYNPSEIHCIEHIGKYEDSNVTKLAEAFDMTRGAISKLSKKLIKKGLIESYQKSDNKKEVCFKLTKQGKEIYNIHEEMHREFKDRDQPFFEQVTEEQLDIIIDFAEKYNRHLDAEIKKVGVKMKVDNL</sequence>
<name>A0A1W1X423_9CLOT</name>
<keyword evidence="2 5" id="KW-0238">DNA-binding</keyword>
<evidence type="ECO:0000313" key="6">
    <source>
        <dbReference type="Proteomes" id="UP000192468"/>
    </source>
</evidence>
<dbReference type="PANTHER" id="PTHR35790">
    <property type="entry name" value="HTH-TYPE TRANSCRIPTIONAL REGULATOR PCHR"/>
    <property type="match status" value="1"/>
</dbReference>